<protein>
    <submittedName>
        <fullName evidence="2">DoxX family protein</fullName>
    </submittedName>
</protein>
<organism evidence="2 3">
    <name type="scientific">Chloroherpeton thalassium (strain ATCC 35110 / GB-78)</name>
    <dbReference type="NCBI Taxonomy" id="517418"/>
    <lineage>
        <taxon>Bacteria</taxon>
        <taxon>Pseudomonadati</taxon>
        <taxon>Chlorobiota</taxon>
        <taxon>Chlorobiia</taxon>
        <taxon>Chlorobiales</taxon>
        <taxon>Chloroherpetonaceae</taxon>
        <taxon>Chloroherpeton</taxon>
    </lineage>
</organism>
<keyword evidence="1" id="KW-0472">Membrane</keyword>
<dbReference type="RefSeq" id="WP_012500352.1">
    <property type="nucleotide sequence ID" value="NC_011026.1"/>
</dbReference>
<gene>
    <name evidence="2" type="ordered locus">Ctha_1811</name>
</gene>
<feature type="transmembrane region" description="Helical" evidence="1">
    <location>
        <begin position="61"/>
        <end position="81"/>
    </location>
</feature>
<evidence type="ECO:0000313" key="3">
    <source>
        <dbReference type="Proteomes" id="UP000001208"/>
    </source>
</evidence>
<dbReference type="HOGENOM" id="CLU_135455_1_0_10"/>
<dbReference type="EMBL" id="CP001100">
    <property type="protein sequence ID" value="ACF14268.1"/>
    <property type="molecule type" value="Genomic_DNA"/>
</dbReference>
<keyword evidence="3" id="KW-1185">Reference proteome</keyword>
<dbReference type="STRING" id="517418.Ctha_1811"/>
<accession>B3QTS0</accession>
<dbReference type="InterPro" id="IPR025695">
    <property type="entry name" value="DoxX-like"/>
</dbReference>
<feature type="transmembrane region" description="Helical" evidence="1">
    <location>
        <begin position="19"/>
        <end position="40"/>
    </location>
</feature>
<feature type="transmembrane region" description="Helical" evidence="1">
    <location>
        <begin position="116"/>
        <end position="134"/>
    </location>
</feature>
<name>B3QTS0_CHLT3</name>
<reference evidence="2 3" key="1">
    <citation type="submission" date="2008-06" db="EMBL/GenBank/DDBJ databases">
        <title>Complete sequence of Chloroherpeton thalassium ATCC 35110.</title>
        <authorList>
            <consortium name="US DOE Joint Genome Institute"/>
            <person name="Lucas S."/>
            <person name="Copeland A."/>
            <person name="Lapidus A."/>
            <person name="Glavina del Rio T."/>
            <person name="Dalin E."/>
            <person name="Tice H."/>
            <person name="Bruce D."/>
            <person name="Goodwin L."/>
            <person name="Pitluck S."/>
            <person name="Schmutz J."/>
            <person name="Larimer F."/>
            <person name="Land M."/>
            <person name="Hauser L."/>
            <person name="Kyrpides N."/>
            <person name="Mikhailova N."/>
            <person name="Liu Z."/>
            <person name="Li T."/>
            <person name="Zhao F."/>
            <person name="Overmann J."/>
            <person name="Bryant D.A."/>
            <person name="Richardson P."/>
        </authorList>
    </citation>
    <scope>NUCLEOTIDE SEQUENCE [LARGE SCALE GENOMIC DNA]</scope>
    <source>
        <strain evidence="3">ATCC 35110 / GB-78</strain>
    </source>
</reference>
<dbReference type="Proteomes" id="UP000001208">
    <property type="component" value="Chromosome"/>
</dbReference>
<keyword evidence="1" id="KW-0812">Transmembrane</keyword>
<proteinExistence type="predicted"/>
<dbReference type="AlphaFoldDB" id="B3QTS0"/>
<dbReference type="KEGG" id="cts:Ctha_1811"/>
<evidence type="ECO:0000313" key="2">
    <source>
        <dbReference type="EMBL" id="ACF14268.1"/>
    </source>
</evidence>
<dbReference type="OrthoDB" id="6199084at2"/>
<dbReference type="eggNOG" id="ENOG50333P5">
    <property type="taxonomic scope" value="Bacteria"/>
</dbReference>
<sequence length="147" mass="15932">METINAQNDARAALQQVHIWARIGAAFVWIYHGLVPKLLFGHVDEIRLLQAGGIDFATAKSVLPIIGVAEILIGVLLLLTWSRSWPLALSAIAMIFALLGVAFTSPAYLVAAFNPVSLNLATFTLSAIGFYALHKHTNHKTYPKASP</sequence>
<dbReference type="Pfam" id="PF13781">
    <property type="entry name" value="DoxX_3"/>
    <property type="match status" value="1"/>
</dbReference>
<keyword evidence="1" id="KW-1133">Transmembrane helix</keyword>
<feature type="transmembrane region" description="Helical" evidence="1">
    <location>
        <begin position="87"/>
        <end position="109"/>
    </location>
</feature>
<evidence type="ECO:0000256" key="1">
    <source>
        <dbReference type="SAM" id="Phobius"/>
    </source>
</evidence>